<feature type="active site" evidence="11">
    <location>
        <position position="103"/>
    </location>
</feature>
<comment type="caution">
    <text evidence="14">The sequence shown here is derived from an EMBL/GenBank/DDBJ whole genome shotgun (WGS) entry which is preliminary data.</text>
</comment>
<keyword evidence="9 11" id="KW-0804">Transcription</keyword>
<comment type="cofactor">
    <cofactor evidence="11">
        <name>Mg(2+)</name>
        <dbReference type="ChEBI" id="CHEBI:18420"/>
    </cofactor>
    <cofactor evidence="11">
        <name>Mn(2+)</name>
        <dbReference type="ChEBI" id="CHEBI:29035"/>
    </cofactor>
</comment>
<dbReference type="EC" id="2.7.7.-" evidence="11"/>
<evidence type="ECO:0000256" key="3">
    <source>
        <dbReference type="ARBA" id="ARBA00022515"/>
    </source>
</evidence>
<dbReference type="InterPro" id="IPR023639">
    <property type="entry name" value="DNA_primase_ssu_PriS"/>
</dbReference>
<comment type="similarity">
    <text evidence="1 11 12">Belongs to the eukaryotic-type primase small subunit family.</text>
</comment>
<evidence type="ECO:0000256" key="1">
    <source>
        <dbReference type="ARBA" id="ARBA00009762"/>
    </source>
</evidence>
<organism evidence="14">
    <name type="scientific">Fervidicoccus fontis</name>
    <dbReference type="NCBI Taxonomy" id="683846"/>
    <lineage>
        <taxon>Archaea</taxon>
        <taxon>Thermoproteota</taxon>
        <taxon>Thermoprotei</taxon>
        <taxon>Fervidicoccales</taxon>
        <taxon>Fervidicoccaceae</taxon>
        <taxon>Fervidicoccus</taxon>
    </lineage>
</organism>
<dbReference type="AlphaFoldDB" id="A0A7J3SMA1"/>
<evidence type="ECO:0000313" key="14">
    <source>
        <dbReference type="EMBL" id="HGZ60696.1"/>
    </source>
</evidence>
<evidence type="ECO:0000256" key="10">
    <source>
        <dbReference type="ARBA" id="ARBA00023211"/>
    </source>
</evidence>
<dbReference type="GO" id="GO:0003899">
    <property type="term" value="F:DNA-directed RNA polymerase activity"/>
    <property type="evidence" value="ECO:0007669"/>
    <property type="project" value="UniProtKB-UniRule"/>
</dbReference>
<comment type="function">
    <text evidence="11">Catalytic subunit of DNA primase, an RNA polymerase that catalyzes the synthesis of short RNA molecules used as primers for DNA polymerase during DNA replication. The small subunit contains the primase catalytic core and has DNA synthesis activity on its own. Binding to the large subunit stabilizes and modulates the activity, increasing the rate of DNA synthesis while decreasing the length of the DNA fragments, and conferring RNA synthesis capability. The DNA polymerase activity may enable DNA primase to also catalyze primer extension after primer synthesis. May also play a role in DNA repair.</text>
</comment>
<dbReference type="GO" id="GO:1990077">
    <property type="term" value="C:primosome complex"/>
    <property type="evidence" value="ECO:0007669"/>
    <property type="project" value="UniProtKB-KW"/>
</dbReference>
<feature type="active site" evidence="11">
    <location>
        <position position="101"/>
    </location>
</feature>
<dbReference type="PANTHER" id="PTHR10536">
    <property type="entry name" value="DNA PRIMASE SMALL SUBUNIT"/>
    <property type="match status" value="1"/>
</dbReference>
<comment type="function">
    <text evidence="13">RNA polymerase that catalyzes the synthesis of short RNA molecules used as primers for DNA polymerase during DNA replication.</text>
</comment>
<reference evidence="14" key="1">
    <citation type="journal article" date="2020" name="mSystems">
        <title>Genome- and Community-Level Interaction Insights into Carbon Utilization and Element Cycling Functions of Hydrothermarchaeota in Hydrothermal Sediment.</title>
        <authorList>
            <person name="Zhou Z."/>
            <person name="Liu Y."/>
            <person name="Xu W."/>
            <person name="Pan J."/>
            <person name="Luo Z.H."/>
            <person name="Li M."/>
        </authorList>
    </citation>
    <scope>NUCLEOTIDE SEQUENCE [LARGE SCALE GENOMIC DNA]</scope>
    <source>
        <strain evidence="14">SpSt-885</strain>
    </source>
</reference>
<evidence type="ECO:0000256" key="6">
    <source>
        <dbReference type="ARBA" id="ARBA00022705"/>
    </source>
</evidence>
<accession>A0A7J3SMA1</accession>
<dbReference type="SUPFAM" id="SSF56747">
    <property type="entry name" value="Prim-pol domain"/>
    <property type="match status" value="1"/>
</dbReference>
<evidence type="ECO:0000256" key="11">
    <source>
        <dbReference type="HAMAP-Rule" id="MF_00700"/>
    </source>
</evidence>
<evidence type="ECO:0000256" key="13">
    <source>
        <dbReference type="RuleBase" id="RU004224"/>
    </source>
</evidence>
<dbReference type="GO" id="GO:0000428">
    <property type="term" value="C:DNA-directed RNA polymerase complex"/>
    <property type="evidence" value="ECO:0007669"/>
    <property type="project" value="UniProtKB-KW"/>
</dbReference>
<keyword evidence="2 11" id="KW-0240">DNA-directed RNA polymerase</keyword>
<evidence type="ECO:0000256" key="4">
    <source>
        <dbReference type="ARBA" id="ARBA00022679"/>
    </source>
</evidence>
<dbReference type="HAMAP" id="MF_00700">
    <property type="entry name" value="DNA_primase_sml_arc"/>
    <property type="match status" value="1"/>
</dbReference>
<evidence type="ECO:0000256" key="7">
    <source>
        <dbReference type="ARBA" id="ARBA00022723"/>
    </source>
</evidence>
<proteinExistence type="inferred from homology"/>
<keyword evidence="4 11" id="KW-0808">Transferase</keyword>
<dbReference type="InterPro" id="IPR002755">
    <property type="entry name" value="DNA_primase_S"/>
</dbReference>
<dbReference type="GO" id="GO:0006269">
    <property type="term" value="P:DNA replication, synthesis of primer"/>
    <property type="evidence" value="ECO:0007669"/>
    <property type="project" value="UniProtKB-UniRule"/>
</dbReference>
<evidence type="ECO:0000256" key="12">
    <source>
        <dbReference type="RuleBase" id="RU003514"/>
    </source>
</evidence>
<protein>
    <recommendedName>
        <fullName evidence="11">DNA primase small subunit PriS</fullName>
        <ecNumber evidence="11">2.7.7.-</ecNumber>
    </recommendedName>
</protein>
<dbReference type="Pfam" id="PF01896">
    <property type="entry name" value="DNA_primase_S"/>
    <property type="match status" value="1"/>
</dbReference>
<dbReference type="CDD" id="cd04860">
    <property type="entry name" value="AE_Prim_S"/>
    <property type="match status" value="1"/>
</dbReference>
<keyword evidence="7 11" id="KW-0479">Metal-binding</keyword>
<evidence type="ECO:0000256" key="2">
    <source>
        <dbReference type="ARBA" id="ARBA00022478"/>
    </source>
</evidence>
<evidence type="ECO:0000256" key="9">
    <source>
        <dbReference type="ARBA" id="ARBA00023163"/>
    </source>
</evidence>
<comment type="subunit">
    <text evidence="11">Heterodimer of a small subunit (PriS) and a large subunit (PriL).</text>
</comment>
<keyword evidence="6 11" id="KW-0235">DNA replication</keyword>
<dbReference type="Gene3D" id="3.90.920.10">
    <property type="entry name" value="DNA primase, PRIM domain"/>
    <property type="match status" value="1"/>
</dbReference>
<evidence type="ECO:0000256" key="8">
    <source>
        <dbReference type="ARBA" id="ARBA00022842"/>
    </source>
</evidence>
<evidence type="ECO:0000256" key="5">
    <source>
        <dbReference type="ARBA" id="ARBA00022695"/>
    </source>
</evidence>
<keyword evidence="5 11" id="KW-0548">Nucleotidyltransferase</keyword>
<keyword evidence="10 11" id="KW-0464">Manganese</keyword>
<sequence>MSHRELLKDGSFLWLKSKLAEYYRKAQLELPENLSSREFAVQPIGSQSYIRHLSFKSEEELRRYITNNPPLHLYYSSAIYLFPEIKEMDQKGYLGSELIFDIDVDELQECRLMEQLHVCLDCGHSMYGNKVKKCIKCGSQNVVEASPVPDDCLKKGVETAKRLSDILKRDFGFEEVKIYFSGNRGFHVRPKCSEECMKLTGEDRREIVDYIKGIGLDLNRIAGFERDESLVPSSDEPGWRGRIGRAIYEKLGIRSGSSITWAEAKKRIGVEGVKALISSLVLDIDEKVTVDVHRLIRIPGSINGKLGLPVVRLEEPILDSYSIRCELSPFKEKVLVKMNATIIDKTIMGVKISAYRGEKIELPGCIAFPFVLKGIAEVG</sequence>
<dbReference type="EMBL" id="DTLS01000168">
    <property type="protein sequence ID" value="HGZ60696.1"/>
    <property type="molecule type" value="Genomic_DNA"/>
</dbReference>
<keyword evidence="3 11" id="KW-0639">Primosome</keyword>
<gene>
    <name evidence="11" type="primary">priS</name>
    <name evidence="14" type="ORF">ENW83_05805</name>
</gene>
<keyword evidence="8 11" id="KW-0460">Magnesium</keyword>
<dbReference type="GO" id="GO:0046872">
    <property type="term" value="F:metal ion binding"/>
    <property type="evidence" value="ECO:0007669"/>
    <property type="project" value="UniProtKB-KW"/>
</dbReference>
<feature type="active site" evidence="11">
    <location>
        <position position="285"/>
    </location>
</feature>
<dbReference type="InterPro" id="IPR014052">
    <property type="entry name" value="DNA_primase_ssu_euk/arc"/>
</dbReference>
<name>A0A7J3SMA1_9CREN</name>